<keyword evidence="1" id="KW-0812">Transmembrane</keyword>
<keyword evidence="1" id="KW-0472">Membrane</keyword>
<feature type="transmembrane region" description="Helical" evidence="1">
    <location>
        <begin position="90"/>
        <end position="123"/>
    </location>
</feature>
<feature type="transmembrane region" description="Helical" evidence="1">
    <location>
        <begin position="57"/>
        <end position="78"/>
    </location>
</feature>
<name>A0A512H3H5_9PROT</name>
<evidence type="ECO:0000313" key="2">
    <source>
        <dbReference type="EMBL" id="GEO79991.1"/>
    </source>
</evidence>
<comment type="caution">
    <text evidence="2">The sequence shown here is derived from an EMBL/GenBank/DDBJ whole genome shotgun (WGS) entry which is preliminary data.</text>
</comment>
<dbReference type="Proteomes" id="UP000321567">
    <property type="component" value="Unassembled WGS sequence"/>
</dbReference>
<dbReference type="EMBL" id="BJZO01000002">
    <property type="protein sequence ID" value="GEO79991.1"/>
    <property type="molecule type" value="Genomic_DNA"/>
</dbReference>
<keyword evidence="3" id="KW-1185">Reference proteome</keyword>
<gene>
    <name evidence="2" type="ORF">ROR02_01220</name>
</gene>
<proteinExistence type="predicted"/>
<dbReference type="RefSeq" id="WP_147162063.1">
    <property type="nucleotide sequence ID" value="NZ_BJZO01000002.1"/>
</dbReference>
<evidence type="ECO:0000313" key="3">
    <source>
        <dbReference type="Proteomes" id="UP000321567"/>
    </source>
</evidence>
<reference evidence="2 3" key="1">
    <citation type="submission" date="2019-07" db="EMBL/GenBank/DDBJ databases">
        <title>Whole genome shotgun sequence of Rhodospirillum oryzae NBRC 107573.</title>
        <authorList>
            <person name="Hosoyama A."/>
            <person name="Uohara A."/>
            <person name="Ohji S."/>
            <person name="Ichikawa N."/>
        </authorList>
    </citation>
    <scope>NUCLEOTIDE SEQUENCE [LARGE SCALE GENOMIC DNA]</scope>
    <source>
        <strain evidence="2 3">NBRC 107573</strain>
    </source>
</reference>
<dbReference type="AlphaFoldDB" id="A0A512H3H5"/>
<dbReference type="OrthoDB" id="7367021at2"/>
<keyword evidence="1" id="KW-1133">Transmembrane helix</keyword>
<evidence type="ECO:0000256" key="1">
    <source>
        <dbReference type="SAM" id="Phobius"/>
    </source>
</evidence>
<sequence length="131" mass="13611">MISLRTLRAAQPLPGVVLAGVAAVIATRLRYDLVEPEAMGAACQAAGPWWCGPRRGLIMLTEWKMIGLAALLLALLAWGRHLRRGDPTALALAALAVGGVGIVLYNATASTAALVAAGLVLALYRNRDATA</sequence>
<accession>A0A512H3H5</accession>
<protein>
    <submittedName>
        <fullName evidence="2">Uncharacterized protein</fullName>
    </submittedName>
</protein>
<organism evidence="2 3">
    <name type="scientific">Pararhodospirillum oryzae</name>
    <dbReference type="NCBI Taxonomy" id="478448"/>
    <lineage>
        <taxon>Bacteria</taxon>
        <taxon>Pseudomonadati</taxon>
        <taxon>Pseudomonadota</taxon>
        <taxon>Alphaproteobacteria</taxon>
        <taxon>Rhodospirillales</taxon>
        <taxon>Rhodospirillaceae</taxon>
        <taxon>Pararhodospirillum</taxon>
    </lineage>
</organism>